<feature type="compositionally biased region" description="Polar residues" evidence="1">
    <location>
        <begin position="1"/>
        <end position="13"/>
    </location>
</feature>
<keyword evidence="3" id="KW-1185">Reference proteome</keyword>
<dbReference type="EMBL" id="JAVLET010000012">
    <property type="protein sequence ID" value="KAL0466649.1"/>
    <property type="molecule type" value="Genomic_DNA"/>
</dbReference>
<dbReference type="Pfam" id="PF08227">
    <property type="entry name" value="DASH_Hsk3"/>
    <property type="match status" value="1"/>
</dbReference>
<dbReference type="Proteomes" id="UP001451303">
    <property type="component" value="Unassembled WGS sequence"/>
</dbReference>
<sequence length="151" mass="15071">MASHRNTIFGTQISSSGAGHGAGGAGSGGNGYGGGGGGRQSMAAPGASSLSTSSSSGQNGAAVKARQISQLHAQLTQLSNNLADTENLLRMTSVQAECMRGLGSWHGGLFMAASKVLGEESVQSVQAQQVVEQQQQQQQGGGQGGQGGQQR</sequence>
<dbReference type="InterPro" id="IPR013183">
    <property type="entry name" value="Hsk3-like"/>
</dbReference>
<feature type="region of interest" description="Disordered" evidence="1">
    <location>
        <begin position="1"/>
        <end position="65"/>
    </location>
</feature>
<comment type="caution">
    <text evidence="2">The sequence shown here is derived from an EMBL/GenBank/DDBJ whole genome shotgun (WGS) entry which is preliminary data.</text>
</comment>
<feature type="compositionally biased region" description="Low complexity" evidence="1">
    <location>
        <begin position="40"/>
        <end position="62"/>
    </location>
</feature>
<feature type="region of interest" description="Disordered" evidence="1">
    <location>
        <begin position="129"/>
        <end position="151"/>
    </location>
</feature>
<accession>A0ABR3D1T4</accession>
<feature type="compositionally biased region" description="Gly residues" evidence="1">
    <location>
        <begin position="139"/>
        <end position="151"/>
    </location>
</feature>
<organism evidence="2 3">
    <name type="scientific">Neurospora intermedia</name>
    <dbReference type="NCBI Taxonomy" id="5142"/>
    <lineage>
        <taxon>Eukaryota</taxon>
        <taxon>Fungi</taxon>
        <taxon>Dikarya</taxon>
        <taxon>Ascomycota</taxon>
        <taxon>Pezizomycotina</taxon>
        <taxon>Sordariomycetes</taxon>
        <taxon>Sordariomycetidae</taxon>
        <taxon>Sordariales</taxon>
        <taxon>Sordariaceae</taxon>
        <taxon>Neurospora</taxon>
    </lineage>
</organism>
<dbReference type="InterPro" id="IPR042332">
    <property type="entry name" value="Hsk3"/>
</dbReference>
<name>A0ABR3D1T4_NEUIN</name>
<feature type="compositionally biased region" description="Gly residues" evidence="1">
    <location>
        <begin position="18"/>
        <end position="39"/>
    </location>
</feature>
<evidence type="ECO:0000313" key="3">
    <source>
        <dbReference type="Proteomes" id="UP001451303"/>
    </source>
</evidence>
<protein>
    <submittedName>
        <fullName evidence="2">DASH complex subunit Hsk3 like domain-containing protein</fullName>
    </submittedName>
</protein>
<evidence type="ECO:0000256" key="1">
    <source>
        <dbReference type="SAM" id="MobiDB-lite"/>
    </source>
</evidence>
<feature type="compositionally biased region" description="Low complexity" evidence="1">
    <location>
        <begin position="129"/>
        <end position="138"/>
    </location>
</feature>
<evidence type="ECO:0000313" key="2">
    <source>
        <dbReference type="EMBL" id="KAL0466649.1"/>
    </source>
</evidence>
<dbReference type="PANTHER" id="PTHR28289">
    <property type="entry name" value="DASH COMPLEX SUBUNIT HSK3"/>
    <property type="match status" value="1"/>
</dbReference>
<dbReference type="PANTHER" id="PTHR28289:SF1">
    <property type="entry name" value="DASH COMPLEX SUBUNIT HSK3"/>
    <property type="match status" value="1"/>
</dbReference>
<reference evidence="2 3" key="1">
    <citation type="submission" date="2023-09" db="EMBL/GenBank/DDBJ databases">
        <title>Multi-omics analysis of a traditional fermented food reveals byproduct-associated fungal strains for waste-to-food upcycling.</title>
        <authorList>
            <consortium name="Lawrence Berkeley National Laboratory"/>
            <person name="Rekdal V.M."/>
            <person name="Villalobos-Escobedo J.M."/>
            <person name="Rodriguez-Valeron N."/>
            <person name="Garcia M.O."/>
            <person name="Vasquez D.P."/>
            <person name="Damayanti I."/>
            <person name="Sorensen P.M."/>
            <person name="Baidoo E.E."/>
            <person name="De Carvalho A.C."/>
            <person name="Riley R."/>
            <person name="Lipzen A."/>
            <person name="He G."/>
            <person name="Yan M."/>
            <person name="Haridas S."/>
            <person name="Daum C."/>
            <person name="Yoshinaga Y."/>
            <person name="Ng V."/>
            <person name="Grigoriev I.V."/>
            <person name="Munk R."/>
            <person name="Nuraida L."/>
            <person name="Wijaya C.H."/>
            <person name="Morales P.-C."/>
            <person name="Keasling J.D."/>
        </authorList>
    </citation>
    <scope>NUCLEOTIDE SEQUENCE [LARGE SCALE GENOMIC DNA]</scope>
    <source>
        <strain evidence="2 3">FGSC 2613</strain>
    </source>
</reference>
<proteinExistence type="predicted"/>
<gene>
    <name evidence="2" type="ORF">QR685DRAFT_535596</name>
</gene>